<dbReference type="GO" id="GO:0005634">
    <property type="term" value="C:nucleus"/>
    <property type="evidence" value="ECO:0007669"/>
    <property type="project" value="TreeGrafter"/>
</dbReference>
<dbReference type="AlphaFoldDB" id="A0A6J8C3L1"/>
<evidence type="ECO:0000313" key="2">
    <source>
        <dbReference type="EMBL" id="CAC5389654.1"/>
    </source>
</evidence>
<gene>
    <name evidence="2" type="ORF">MCOR_24801</name>
</gene>
<evidence type="ECO:0000256" key="1">
    <source>
        <dbReference type="SAM" id="MobiDB-lite"/>
    </source>
</evidence>
<evidence type="ECO:0008006" key="4">
    <source>
        <dbReference type="Google" id="ProtNLM"/>
    </source>
</evidence>
<keyword evidence="3" id="KW-1185">Reference proteome</keyword>
<organism evidence="2 3">
    <name type="scientific">Mytilus coruscus</name>
    <name type="common">Sea mussel</name>
    <dbReference type="NCBI Taxonomy" id="42192"/>
    <lineage>
        <taxon>Eukaryota</taxon>
        <taxon>Metazoa</taxon>
        <taxon>Spiralia</taxon>
        <taxon>Lophotrochozoa</taxon>
        <taxon>Mollusca</taxon>
        <taxon>Bivalvia</taxon>
        <taxon>Autobranchia</taxon>
        <taxon>Pteriomorphia</taxon>
        <taxon>Mytilida</taxon>
        <taxon>Mytiloidea</taxon>
        <taxon>Mytilidae</taxon>
        <taxon>Mytilinae</taxon>
        <taxon>Mytilus</taxon>
    </lineage>
</organism>
<evidence type="ECO:0000313" key="3">
    <source>
        <dbReference type="Proteomes" id="UP000507470"/>
    </source>
</evidence>
<dbReference type="OrthoDB" id="6147913at2759"/>
<dbReference type="Proteomes" id="UP000507470">
    <property type="component" value="Unassembled WGS sequence"/>
</dbReference>
<protein>
    <recommendedName>
        <fullName evidence="4">Nuclear apoptosis-inducing factor 1</fullName>
    </recommendedName>
</protein>
<feature type="region of interest" description="Disordered" evidence="1">
    <location>
        <begin position="103"/>
        <end position="129"/>
    </location>
</feature>
<name>A0A6J8C3L1_MYTCO</name>
<feature type="compositionally biased region" description="Polar residues" evidence="1">
    <location>
        <begin position="103"/>
        <end position="124"/>
    </location>
</feature>
<accession>A0A6J8C3L1</accession>
<sequence>MRSHDCYSTHKRTAEEIKKKWSTYTSTVKKQAAFVRRKANMTSGGPSPDGLTPLQDKVVGIIGDTQIDGIAGGIDTCQASDSPMDQMREEFESSFETALPAISGTSSAGDDKSLFTQTRSSPHTESSKETLVEIERERLAVEKDRLTIEKERLATEKPGLEIERKSLLIKEQKYQLYMTKLNLNLQQIGISVNSVHVPPSSDTSSIQ</sequence>
<dbReference type="EMBL" id="CACVKT020004356">
    <property type="protein sequence ID" value="CAC5389654.1"/>
    <property type="molecule type" value="Genomic_DNA"/>
</dbReference>
<proteinExistence type="predicted"/>
<dbReference type="PANTHER" id="PTHR23098:SF23">
    <property type="entry name" value="MYB-RELATED TRANSCRIPTION FACTOR, PARTNER OF PROFILIN-LIKE ISOFORM X2-RELATED"/>
    <property type="match status" value="1"/>
</dbReference>
<dbReference type="PANTHER" id="PTHR23098">
    <property type="entry name" value="AGAP001331-PA-RELATED"/>
    <property type="match status" value="1"/>
</dbReference>
<reference evidence="2 3" key="1">
    <citation type="submission" date="2020-06" db="EMBL/GenBank/DDBJ databases">
        <authorList>
            <person name="Li R."/>
            <person name="Bekaert M."/>
        </authorList>
    </citation>
    <scope>NUCLEOTIDE SEQUENCE [LARGE SCALE GENOMIC DNA]</scope>
    <source>
        <strain evidence="3">wild</strain>
    </source>
</reference>